<dbReference type="GO" id="GO:0005829">
    <property type="term" value="C:cytosol"/>
    <property type="evidence" value="ECO:0007669"/>
    <property type="project" value="UniProtKB-ARBA"/>
</dbReference>
<keyword evidence="3" id="KW-0560">Oxidoreductase</keyword>
<evidence type="ECO:0000256" key="1">
    <source>
        <dbReference type="ARBA" id="ARBA00001917"/>
    </source>
</evidence>
<dbReference type="Pfam" id="PF00724">
    <property type="entry name" value="Oxidored_FMN"/>
    <property type="match status" value="1"/>
</dbReference>
<comment type="similarity">
    <text evidence="2">Belongs to the NADH:flavin oxidoreductase/NADH oxidase family.</text>
</comment>
<dbReference type="eggNOG" id="COG1902">
    <property type="taxonomic scope" value="Bacteria"/>
</dbReference>
<evidence type="ECO:0000313" key="7">
    <source>
        <dbReference type="Proteomes" id="UP000002029"/>
    </source>
</evidence>
<evidence type="ECO:0000256" key="2">
    <source>
        <dbReference type="ARBA" id="ARBA00005979"/>
    </source>
</evidence>
<dbReference type="HOGENOM" id="CLU_012153_0_0_11"/>
<dbReference type="Proteomes" id="UP000002029">
    <property type="component" value="Chromosome"/>
</dbReference>
<evidence type="ECO:0000313" key="6">
    <source>
        <dbReference type="EMBL" id="ACZ88582.1"/>
    </source>
</evidence>
<dbReference type="InterPro" id="IPR013785">
    <property type="entry name" value="Aldolase_TIM"/>
</dbReference>
<comment type="cofactor">
    <cofactor evidence="1">
        <name>FMN</name>
        <dbReference type="ChEBI" id="CHEBI:58210"/>
    </cofactor>
</comment>
<dbReference type="PANTHER" id="PTHR22893">
    <property type="entry name" value="NADH OXIDOREDUCTASE-RELATED"/>
    <property type="match status" value="1"/>
</dbReference>
<dbReference type="GO" id="GO:0010181">
    <property type="term" value="F:FMN binding"/>
    <property type="evidence" value="ECO:0007669"/>
    <property type="project" value="InterPro"/>
</dbReference>
<dbReference type="InterPro" id="IPR045247">
    <property type="entry name" value="Oye-like"/>
</dbReference>
<reference evidence="6 7" key="1">
    <citation type="journal article" date="2010" name="Stand. Genomic Sci.">
        <title>Complete genome sequence of Streptosporangium roseum type strain (NI 9100).</title>
        <authorList>
            <person name="Nolan M."/>
            <person name="Sikorski J."/>
            <person name="Jando M."/>
            <person name="Lucas S."/>
            <person name="Lapidus A."/>
            <person name="Glavina Del Rio T."/>
            <person name="Chen F."/>
            <person name="Tice H."/>
            <person name="Pitluck S."/>
            <person name="Cheng J.F."/>
            <person name="Chertkov O."/>
            <person name="Sims D."/>
            <person name="Meincke L."/>
            <person name="Brettin T."/>
            <person name="Han C."/>
            <person name="Detter J.C."/>
            <person name="Bruce D."/>
            <person name="Goodwin L."/>
            <person name="Land M."/>
            <person name="Hauser L."/>
            <person name="Chang Y.J."/>
            <person name="Jeffries C.D."/>
            <person name="Ivanova N."/>
            <person name="Mavromatis K."/>
            <person name="Mikhailova N."/>
            <person name="Chen A."/>
            <person name="Palaniappan K."/>
            <person name="Chain P."/>
            <person name="Rohde M."/>
            <person name="Goker M."/>
            <person name="Bristow J."/>
            <person name="Eisen J.A."/>
            <person name="Markowitz V."/>
            <person name="Hugenholtz P."/>
            <person name="Kyrpides N.C."/>
            <person name="Klenk H.P."/>
        </authorList>
    </citation>
    <scope>NUCLEOTIDE SEQUENCE [LARGE SCALE GENOMIC DNA]</scope>
    <source>
        <strain evidence="7">ATCC 12428 / DSM 43021 / JCM 3005 / NI 9100</strain>
    </source>
</reference>
<dbReference type="CDD" id="cd02933">
    <property type="entry name" value="OYE_like_FMN"/>
    <property type="match status" value="1"/>
</dbReference>
<dbReference type="EMBL" id="CP001814">
    <property type="protein sequence ID" value="ACZ88582.1"/>
    <property type="molecule type" value="Genomic_DNA"/>
</dbReference>
<feature type="domain" description="NADH:flavin oxidoreductase/NADH oxidase N-terminal" evidence="5">
    <location>
        <begin position="67"/>
        <end position="395"/>
    </location>
</feature>
<dbReference type="SUPFAM" id="SSF51395">
    <property type="entry name" value="FMN-linked oxidoreductases"/>
    <property type="match status" value="1"/>
</dbReference>
<dbReference type="AlphaFoldDB" id="D2ASQ9"/>
<evidence type="ECO:0000256" key="4">
    <source>
        <dbReference type="SAM" id="MobiDB-lite"/>
    </source>
</evidence>
<dbReference type="PANTHER" id="PTHR22893:SF91">
    <property type="entry name" value="NADPH DEHYDROGENASE 2-RELATED"/>
    <property type="match status" value="1"/>
</dbReference>
<dbReference type="KEGG" id="sro:Sros_5847"/>
<dbReference type="OrthoDB" id="3169239at2"/>
<feature type="compositionally biased region" description="Low complexity" evidence="4">
    <location>
        <begin position="1"/>
        <end position="20"/>
    </location>
</feature>
<evidence type="ECO:0000256" key="3">
    <source>
        <dbReference type="ARBA" id="ARBA00023002"/>
    </source>
</evidence>
<name>D2ASQ9_STRRD</name>
<accession>D2ASQ9</accession>
<dbReference type="RefSeq" id="WP_012892317.1">
    <property type="nucleotide sequence ID" value="NC_013595.1"/>
</dbReference>
<dbReference type="GO" id="GO:0016628">
    <property type="term" value="F:oxidoreductase activity, acting on the CH-CH group of donors, NAD or NADP as acceptor"/>
    <property type="evidence" value="ECO:0007669"/>
    <property type="project" value="UniProtKB-ARBA"/>
</dbReference>
<organism evidence="6 7">
    <name type="scientific">Streptosporangium roseum (strain ATCC 12428 / DSM 43021 / JCM 3005 / KCTC 9067 / NCIMB 10171 / NRRL 2505 / NI 9100)</name>
    <dbReference type="NCBI Taxonomy" id="479432"/>
    <lineage>
        <taxon>Bacteria</taxon>
        <taxon>Bacillati</taxon>
        <taxon>Actinomycetota</taxon>
        <taxon>Actinomycetes</taxon>
        <taxon>Streptosporangiales</taxon>
        <taxon>Streptosporangiaceae</taxon>
        <taxon>Streptosporangium</taxon>
    </lineage>
</organism>
<dbReference type="FunFam" id="3.20.20.70:FF:000059">
    <property type="entry name" value="N-ethylmaleimide reductase, FMN-linked"/>
    <property type="match status" value="1"/>
</dbReference>
<feature type="region of interest" description="Disordered" evidence="4">
    <location>
        <begin position="1"/>
        <end position="64"/>
    </location>
</feature>
<proteinExistence type="inferred from homology"/>
<dbReference type="Gene3D" id="3.20.20.70">
    <property type="entry name" value="Aldolase class I"/>
    <property type="match status" value="1"/>
</dbReference>
<dbReference type="STRING" id="479432.Sros_5847"/>
<evidence type="ECO:0000259" key="5">
    <source>
        <dbReference type="Pfam" id="PF00724"/>
    </source>
</evidence>
<gene>
    <name evidence="6" type="ordered locus">Sros_5847</name>
</gene>
<feature type="compositionally biased region" description="Low complexity" evidence="4">
    <location>
        <begin position="42"/>
        <end position="64"/>
    </location>
</feature>
<dbReference type="InterPro" id="IPR001155">
    <property type="entry name" value="OxRdtase_FMN_N"/>
</dbReference>
<feature type="compositionally biased region" description="Polar residues" evidence="4">
    <location>
        <begin position="31"/>
        <end position="41"/>
    </location>
</feature>
<protein>
    <submittedName>
        <fullName evidence="6">NADH:flavin oxidoreductase/NADH oxidase</fullName>
    </submittedName>
</protein>
<keyword evidence="7" id="KW-1185">Reference proteome</keyword>
<sequence>MEATPAKITPAKTTPAQAAPGEATPAEGTPAQATPSEATPSEETPGEATPAQAAPGGTAPAEAAPTLFDPVRLGAVSLPNRVAMAPMTRSRAEPDGTPTPLMATYYAQRASAGLIIAEGTHPGPAGRIGPGAPGLHTDEHQRGWARVADAVHEAGGHIFVQLMHAGRLAHPAFLPDGLHPLAPSPVRARALVYTPDGRLDAVTPRELTGARIRRIIDDFARAARRAVAAGLDGVEIHAANGYLLHQFLGDSSNLRTDRWGGDTAGRIRTVVEVVRAVAAAVGPDRVGLRISPGNHYGDMAEHDPGEVYTALIRELADDPIAYLHLRETGDAALDGRVRALWPAALIVTPQNNPCDLAKAHPAAWWLKRGADMVAFGGAFVANPDLVERLRLGAPLNQPASTGVYGGGAEGYTDYPTLSEQARGRG</sequence>